<accession>A0ABV3R6D4</accession>
<dbReference type="EMBL" id="JBFNXR010000005">
    <property type="protein sequence ID" value="MEW9853605.1"/>
    <property type="molecule type" value="Genomic_DNA"/>
</dbReference>
<comment type="similarity">
    <text evidence="1">Belongs to the glycosyltransferase 2 family.</text>
</comment>
<feature type="domain" description="Glycosyltransferase 2-like" evidence="4">
    <location>
        <begin position="7"/>
        <end position="125"/>
    </location>
</feature>
<evidence type="ECO:0000256" key="1">
    <source>
        <dbReference type="ARBA" id="ARBA00006739"/>
    </source>
</evidence>
<dbReference type="Pfam" id="PF00535">
    <property type="entry name" value="Glycos_transf_2"/>
    <property type="match status" value="1"/>
</dbReference>
<dbReference type="Gene3D" id="3.90.550.10">
    <property type="entry name" value="Spore Coat Polysaccharide Biosynthesis Protein SpsA, Chain A"/>
    <property type="match status" value="1"/>
</dbReference>
<dbReference type="PANTHER" id="PTHR43179:SF12">
    <property type="entry name" value="GALACTOFURANOSYLTRANSFERASE GLFT2"/>
    <property type="match status" value="1"/>
</dbReference>
<organism evidence="5 6">
    <name type="scientific">Novosphingobium rhizovicinum</name>
    <dbReference type="NCBI Taxonomy" id="3228928"/>
    <lineage>
        <taxon>Bacteria</taxon>
        <taxon>Pseudomonadati</taxon>
        <taxon>Pseudomonadota</taxon>
        <taxon>Alphaproteobacteria</taxon>
        <taxon>Sphingomonadales</taxon>
        <taxon>Sphingomonadaceae</taxon>
        <taxon>Novosphingobium</taxon>
    </lineage>
</organism>
<evidence type="ECO:0000313" key="6">
    <source>
        <dbReference type="Proteomes" id="UP001556118"/>
    </source>
</evidence>
<evidence type="ECO:0000256" key="2">
    <source>
        <dbReference type="ARBA" id="ARBA00022676"/>
    </source>
</evidence>
<dbReference type="GO" id="GO:0016757">
    <property type="term" value="F:glycosyltransferase activity"/>
    <property type="evidence" value="ECO:0007669"/>
    <property type="project" value="UniProtKB-KW"/>
</dbReference>
<reference evidence="5 6" key="1">
    <citation type="submission" date="2024-06" db="EMBL/GenBank/DDBJ databases">
        <title>Novosphingobium rhizovicinus M1R2S20.</title>
        <authorList>
            <person name="Sun J.-Q."/>
        </authorList>
    </citation>
    <scope>NUCLEOTIDE SEQUENCE [LARGE SCALE GENOMIC DNA]</scope>
    <source>
        <strain evidence="5 6">M1R2S20</strain>
    </source>
</reference>
<keyword evidence="6" id="KW-1185">Reference proteome</keyword>
<name>A0ABV3R6D4_9SPHN</name>
<evidence type="ECO:0000256" key="3">
    <source>
        <dbReference type="ARBA" id="ARBA00022679"/>
    </source>
</evidence>
<comment type="caution">
    <text evidence="5">The sequence shown here is derived from an EMBL/GenBank/DDBJ whole genome shotgun (WGS) entry which is preliminary data.</text>
</comment>
<dbReference type="CDD" id="cd00761">
    <property type="entry name" value="Glyco_tranf_GTA_type"/>
    <property type="match status" value="1"/>
</dbReference>
<proteinExistence type="inferred from homology"/>
<dbReference type="Proteomes" id="UP001556118">
    <property type="component" value="Unassembled WGS sequence"/>
</dbReference>
<protein>
    <submittedName>
        <fullName evidence="5">Glycosyltransferase family 2 protein</fullName>
        <ecNumber evidence="5">2.4.-.-</ecNumber>
    </submittedName>
</protein>
<evidence type="ECO:0000313" key="5">
    <source>
        <dbReference type="EMBL" id="MEW9853605.1"/>
    </source>
</evidence>
<dbReference type="InterPro" id="IPR001173">
    <property type="entry name" value="Glyco_trans_2-like"/>
</dbReference>
<evidence type="ECO:0000259" key="4">
    <source>
        <dbReference type="Pfam" id="PF00535"/>
    </source>
</evidence>
<dbReference type="SUPFAM" id="SSF53448">
    <property type="entry name" value="Nucleotide-diphospho-sugar transferases"/>
    <property type="match status" value="1"/>
</dbReference>
<keyword evidence="2 5" id="KW-0328">Glycosyltransferase</keyword>
<dbReference type="EC" id="2.4.-.-" evidence="5"/>
<gene>
    <name evidence="5" type="ORF">ABUH87_00140</name>
</gene>
<keyword evidence="3 5" id="KW-0808">Transferase</keyword>
<dbReference type="PANTHER" id="PTHR43179">
    <property type="entry name" value="RHAMNOSYLTRANSFERASE WBBL"/>
    <property type="match status" value="1"/>
</dbReference>
<sequence length="286" mass="31524">MSLPAVSIIIPTYNDERLAACLAALELQDYSGPFEVIVVDNGSDELPTVSGCVQLLQEQLPGSYNARNRALQVATGTVLAFTDSDCVPHPSWISEGVAAVTAGADIGLAGGRVRILPMSREKPSLAELYEVAIAFPQESYIREGKYAATANMFTTRAVMDRVGPFNGKLRSGGDADWGQRTAAAGFRQVYVPRAIVDHPARTHREIMQKLRRTTGGERDRRPSWIPAIKFIARHLLPPRSRIRRVLSLKEISSFQKGPLVGYCLLISWAYAFERLRLQIKGTQSSR</sequence>
<dbReference type="InterPro" id="IPR029044">
    <property type="entry name" value="Nucleotide-diphossugar_trans"/>
</dbReference>
<dbReference type="RefSeq" id="WP_367767694.1">
    <property type="nucleotide sequence ID" value="NZ_JBFNXR010000005.1"/>
</dbReference>